<protein>
    <submittedName>
        <fullName evidence="3">Putative monooxygenase</fullName>
    </submittedName>
</protein>
<keyword evidence="3" id="KW-0503">Monooxygenase</keyword>
<dbReference type="InterPro" id="IPR050766">
    <property type="entry name" value="Bact_Lucif_Oxidored"/>
</dbReference>
<dbReference type="SUPFAM" id="SSF51679">
    <property type="entry name" value="Bacterial luciferase-like"/>
    <property type="match status" value="1"/>
</dbReference>
<dbReference type="GO" id="GO:0005829">
    <property type="term" value="C:cytosol"/>
    <property type="evidence" value="ECO:0007669"/>
    <property type="project" value="TreeGrafter"/>
</dbReference>
<dbReference type="GO" id="GO:0016705">
    <property type="term" value="F:oxidoreductase activity, acting on paired donors, with incorporation or reduction of molecular oxygen"/>
    <property type="evidence" value="ECO:0007669"/>
    <property type="project" value="InterPro"/>
</dbReference>
<feature type="domain" description="Luciferase-like" evidence="2">
    <location>
        <begin position="4"/>
        <end position="283"/>
    </location>
</feature>
<dbReference type="Pfam" id="PF00296">
    <property type="entry name" value="Bac_luciferase"/>
    <property type="match status" value="1"/>
</dbReference>
<comment type="similarity">
    <text evidence="1">To bacterial alkanal monooxygenase alpha and beta chains.</text>
</comment>
<organism evidence="3 4">
    <name type="scientific">Streptantibioticus cattleyicolor (strain ATCC 35852 / DSM 46488 / JCM 4925 / NBRC 14057 / NRRL 8057)</name>
    <name type="common">Streptomyces cattleya</name>
    <dbReference type="NCBI Taxonomy" id="1003195"/>
    <lineage>
        <taxon>Bacteria</taxon>
        <taxon>Bacillati</taxon>
        <taxon>Actinomycetota</taxon>
        <taxon>Actinomycetes</taxon>
        <taxon>Kitasatosporales</taxon>
        <taxon>Streptomycetaceae</taxon>
        <taxon>Streptantibioticus</taxon>
    </lineage>
</organism>
<name>G8X1F3_STREN</name>
<keyword evidence="3" id="KW-0560">Oxidoreductase</keyword>
<gene>
    <name evidence="3" type="ordered locus">SCATT_58100</name>
</gene>
<accession>G8X1F3</accession>
<dbReference type="AlphaFoldDB" id="G8X1F3"/>
<dbReference type="InterPro" id="IPR019949">
    <property type="entry name" value="CmoO-like"/>
</dbReference>
<dbReference type="GO" id="GO:0004497">
    <property type="term" value="F:monooxygenase activity"/>
    <property type="evidence" value="ECO:0007669"/>
    <property type="project" value="UniProtKB-KW"/>
</dbReference>
<dbReference type="Gene3D" id="3.20.20.30">
    <property type="entry name" value="Luciferase-like domain"/>
    <property type="match status" value="1"/>
</dbReference>
<dbReference type="PANTHER" id="PTHR30137:SF20">
    <property type="entry name" value="N-ACETYL-S-ALKYLCYSTEINE MONOOXYGENASE"/>
    <property type="match status" value="1"/>
</dbReference>
<keyword evidence="4" id="KW-1185">Reference proteome</keyword>
<dbReference type="STRING" id="1003195.SCATT_58100"/>
<dbReference type="EMBL" id="CP003219">
    <property type="protein sequence ID" value="AEW98181.1"/>
    <property type="molecule type" value="Genomic_DNA"/>
</dbReference>
<evidence type="ECO:0000256" key="1">
    <source>
        <dbReference type="ARBA" id="ARBA00007789"/>
    </source>
</evidence>
<evidence type="ECO:0000259" key="2">
    <source>
        <dbReference type="Pfam" id="PF00296"/>
    </source>
</evidence>
<dbReference type="PATRIC" id="fig|1003195.29.peg.5792"/>
<evidence type="ECO:0000313" key="4">
    <source>
        <dbReference type="Proteomes" id="UP000007842"/>
    </source>
</evidence>
<dbReference type="InterPro" id="IPR036661">
    <property type="entry name" value="Luciferase-like_sf"/>
</dbReference>
<evidence type="ECO:0000313" key="3">
    <source>
        <dbReference type="EMBL" id="AEW98181.1"/>
    </source>
</evidence>
<dbReference type="NCBIfam" id="TIGR03558">
    <property type="entry name" value="oxido_grp_1"/>
    <property type="match status" value="1"/>
</dbReference>
<dbReference type="PANTHER" id="PTHR30137">
    <property type="entry name" value="LUCIFERASE-LIKE MONOOXYGENASE"/>
    <property type="match status" value="1"/>
</dbReference>
<dbReference type="HOGENOM" id="CLU_027853_9_0_11"/>
<proteinExistence type="predicted"/>
<dbReference type="InterPro" id="IPR011251">
    <property type="entry name" value="Luciferase-like_dom"/>
</dbReference>
<dbReference type="KEGG" id="scy:SCATT_58100"/>
<sequence>MMLRLSVLDQTPVAEEGTAAGAVGASVELAQALDVLGFTRLWVAEHHHSPGFAGSAPEILAAVLLGRTRHLRIGTGGVLLPRYDPVKVAEVFKVLAAVYPGRIDLGLGRAGGPAQRFPEQVAQVLAYLGGAGGDAHEAVMPSGVVPPQVWLLGAGTRSAQLAGALGTSFAFAHFLAPAPGGAAFAAYRQALAAGPVADGGGQGVLAVRAVTADTAAKATQLADAMLLWRARKDLGEDRPLPSAATVRAHRWSSRERERAAVHRPSVLHGTPEQVHAAISELAAAHGVREVVVNTLTHDPADRLRSYQLLAEAFALRPPATVADAARVVTAGAA</sequence>
<dbReference type="eggNOG" id="COG2141">
    <property type="taxonomic scope" value="Bacteria"/>
</dbReference>
<reference evidence="4" key="1">
    <citation type="submission" date="2011-12" db="EMBL/GenBank/DDBJ databases">
        <title>Complete genome sequence of Streptomyces cattleya strain DSM 46488.</title>
        <authorList>
            <person name="Ou H.-Y."/>
            <person name="Li P."/>
            <person name="Zhao C."/>
            <person name="O'Hagan D."/>
            <person name="Deng Z."/>
        </authorList>
    </citation>
    <scope>NUCLEOTIDE SEQUENCE [LARGE SCALE GENOMIC DNA]</scope>
    <source>
        <strain evidence="4">ATCC 35852 / DSM 46488 / JCM 4925 / NBRC 14057 / NRRL 8057</strain>
    </source>
</reference>
<dbReference type="Proteomes" id="UP000007842">
    <property type="component" value="Chromosome"/>
</dbReference>